<feature type="transmembrane region" description="Helical" evidence="1">
    <location>
        <begin position="15"/>
        <end position="33"/>
    </location>
</feature>
<dbReference type="RefSeq" id="WP_257821820.1">
    <property type="nucleotide sequence ID" value="NZ_JABXYM010000001.1"/>
</dbReference>
<keyword evidence="1" id="KW-0812">Transmembrane</keyword>
<evidence type="ECO:0000256" key="1">
    <source>
        <dbReference type="SAM" id="Phobius"/>
    </source>
</evidence>
<gene>
    <name evidence="2" type="ORF">HXA33_12825</name>
</gene>
<protein>
    <submittedName>
        <fullName evidence="2">DUF2628 domain-containing protein</fullName>
    </submittedName>
</protein>
<comment type="caution">
    <text evidence="2">The sequence shown here is derived from an EMBL/GenBank/DDBJ whole genome shotgun (WGS) entry which is preliminary data.</text>
</comment>
<proteinExistence type="predicted"/>
<dbReference type="EMBL" id="JABXYM010000001">
    <property type="protein sequence ID" value="MCR6097429.1"/>
    <property type="molecule type" value="Genomic_DNA"/>
</dbReference>
<organism evidence="2 3">
    <name type="scientific">Salipaludibacillus agaradhaerens</name>
    <name type="common">Bacillus agaradhaerens</name>
    <dbReference type="NCBI Taxonomy" id="76935"/>
    <lineage>
        <taxon>Bacteria</taxon>
        <taxon>Bacillati</taxon>
        <taxon>Bacillota</taxon>
        <taxon>Bacilli</taxon>
        <taxon>Bacillales</taxon>
        <taxon>Bacillaceae</taxon>
    </lineage>
</organism>
<name>A0A9Q4G047_SALAG</name>
<keyword evidence="3" id="KW-1185">Reference proteome</keyword>
<reference evidence="2" key="1">
    <citation type="submission" date="2020-06" db="EMBL/GenBank/DDBJ databases">
        <title>Insight into the genomes of haloalkaliphilic bacilli from Kenyan soda lakes.</title>
        <authorList>
            <person name="Mwirichia R."/>
            <person name="Villamizar G.C."/>
            <person name="Poehlein A."/>
            <person name="Mugweru J."/>
            <person name="Kipnyargis A."/>
            <person name="Kiplimo D."/>
            <person name="Orwa P."/>
            <person name="Daniel R."/>
        </authorList>
    </citation>
    <scope>NUCLEOTIDE SEQUENCE</scope>
    <source>
        <strain evidence="2">B1096_S55</strain>
    </source>
</reference>
<feature type="transmembrane region" description="Helical" evidence="1">
    <location>
        <begin position="39"/>
        <end position="70"/>
    </location>
</feature>
<dbReference type="AlphaFoldDB" id="A0A9Q4G047"/>
<keyword evidence="1" id="KW-0472">Membrane</keyword>
<evidence type="ECO:0000313" key="2">
    <source>
        <dbReference type="EMBL" id="MCR6097429.1"/>
    </source>
</evidence>
<accession>A0A9Q4G047</accession>
<dbReference type="Proteomes" id="UP001057753">
    <property type="component" value="Unassembled WGS sequence"/>
</dbReference>
<sequence>MRVQLKNNAGVIKEVKVGFSWTTFFFGFFPALFRGDLKWAAILFIITLVVGVATVGFGAWVPGFIFSFVYNKLFIKDLLDKGYRPANDASQQALHVRGIVTQAAQSEAL</sequence>
<evidence type="ECO:0000313" key="3">
    <source>
        <dbReference type="Proteomes" id="UP001057753"/>
    </source>
</evidence>
<keyword evidence="1" id="KW-1133">Transmembrane helix</keyword>